<dbReference type="GO" id="GO:0019684">
    <property type="term" value="P:photosynthesis, light reaction"/>
    <property type="evidence" value="ECO:0007669"/>
    <property type="project" value="InterPro"/>
</dbReference>
<feature type="compositionally biased region" description="Basic and acidic residues" evidence="1">
    <location>
        <begin position="24"/>
        <end position="38"/>
    </location>
</feature>
<dbReference type="PANTHER" id="PTHR36505:SF1">
    <property type="entry name" value="BLR1072 PROTEIN"/>
    <property type="match status" value="1"/>
</dbReference>
<proteinExistence type="predicted"/>
<organism evidence="3 4">
    <name type="scientific">Candidatus Aeolococcus gillhamiae</name>
    <dbReference type="NCBI Taxonomy" id="3127015"/>
    <lineage>
        <taxon>Bacteria</taxon>
        <taxon>Bacillati</taxon>
        <taxon>Candidatus Dormiibacterota</taxon>
        <taxon>Candidatus Dormibacteria</taxon>
        <taxon>Candidatus Aeolococcales</taxon>
        <taxon>Candidatus Aeolococcaceae</taxon>
        <taxon>Candidatus Aeolococcus</taxon>
    </lineage>
</organism>
<sequence length="125" mass="14286">MTTQDNAMLSKLSDSGQTVANPADDIRGRKVKDKDGKDLGKVDDLLIDQERKMRFLRVEHGGFLGVGETKSFIPIDAITRITEDEVHINHSRDRVAKAPRYDPDLVDSRTYYANIYGYYGYVPYW</sequence>
<gene>
    <name evidence="3" type="ORF">JF886_01635</name>
</gene>
<dbReference type="GO" id="GO:0030077">
    <property type="term" value="C:plasma membrane light-harvesting complex"/>
    <property type="evidence" value="ECO:0007669"/>
    <property type="project" value="InterPro"/>
</dbReference>
<feature type="region of interest" description="Disordered" evidence="1">
    <location>
        <begin position="1"/>
        <end position="38"/>
    </location>
</feature>
<dbReference type="InterPro" id="IPR014747">
    <property type="entry name" value="Bac_photo_RC_H_C"/>
</dbReference>
<dbReference type="Pfam" id="PF05239">
    <property type="entry name" value="PRC"/>
    <property type="match status" value="1"/>
</dbReference>
<evidence type="ECO:0000313" key="4">
    <source>
        <dbReference type="Proteomes" id="UP000606991"/>
    </source>
</evidence>
<dbReference type="InterPro" id="IPR027275">
    <property type="entry name" value="PRC-brl_dom"/>
</dbReference>
<comment type="caution">
    <text evidence="3">The sequence shown here is derived from an EMBL/GenBank/DDBJ whole genome shotgun (WGS) entry which is preliminary data.</text>
</comment>
<dbReference type="SUPFAM" id="SSF50346">
    <property type="entry name" value="PRC-barrel domain"/>
    <property type="match status" value="1"/>
</dbReference>
<dbReference type="PANTHER" id="PTHR36505">
    <property type="entry name" value="BLR1072 PROTEIN"/>
    <property type="match status" value="1"/>
</dbReference>
<dbReference type="Proteomes" id="UP000606991">
    <property type="component" value="Unassembled WGS sequence"/>
</dbReference>
<reference evidence="3 4" key="1">
    <citation type="submission" date="2020-10" db="EMBL/GenBank/DDBJ databases">
        <title>Ca. Dormibacterota MAGs.</title>
        <authorList>
            <person name="Montgomery K."/>
        </authorList>
    </citation>
    <scope>NUCLEOTIDE SEQUENCE [LARGE SCALE GENOMIC DNA]</scope>
    <source>
        <strain evidence="3">SC8812_S17_18</strain>
    </source>
</reference>
<accession>A0A934N2F0</accession>
<protein>
    <submittedName>
        <fullName evidence="3">PRC-barrel domain-containing protein</fullName>
    </submittedName>
</protein>
<name>A0A934N2F0_9BACT</name>
<evidence type="ECO:0000256" key="1">
    <source>
        <dbReference type="SAM" id="MobiDB-lite"/>
    </source>
</evidence>
<evidence type="ECO:0000259" key="2">
    <source>
        <dbReference type="Pfam" id="PF05239"/>
    </source>
</evidence>
<feature type="compositionally biased region" description="Polar residues" evidence="1">
    <location>
        <begin position="1"/>
        <end position="20"/>
    </location>
</feature>
<dbReference type="Gene3D" id="3.90.50.10">
    <property type="entry name" value="Photosynthetic Reaction Center, subunit H, domain 2"/>
    <property type="match status" value="1"/>
</dbReference>
<dbReference type="RefSeq" id="WP_337308943.1">
    <property type="nucleotide sequence ID" value="NZ_JAEKNS010000025.1"/>
</dbReference>
<dbReference type="InterPro" id="IPR011033">
    <property type="entry name" value="PRC_barrel-like_sf"/>
</dbReference>
<dbReference type="AlphaFoldDB" id="A0A934N2F0"/>
<feature type="domain" description="PRC-barrel" evidence="2">
    <location>
        <begin position="23"/>
        <end position="93"/>
    </location>
</feature>
<dbReference type="EMBL" id="JAEKNS010000025">
    <property type="protein sequence ID" value="MBJ7593556.1"/>
    <property type="molecule type" value="Genomic_DNA"/>
</dbReference>
<evidence type="ECO:0000313" key="3">
    <source>
        <dbReference type="EMBL" id="MBJ7593556.1"/>
    </source>
</evidence>